<dbReference type="EMBL" id="VXIV02003158">
    <property type="protein sequence ID" value="KAF6020612.1"/>
    <property type="molecule type" value="Genomic_DNA"/>
</dbReference>
<feature type="compositionally biased region" description="Basic and acidic residues" evidence="1">
    <location>
        <begin position="99"/>
        <end position="114"/>
    </location>
</feature>
<organism evidence="2 3">
    <name type="scientific">Bugula neritina</name>
    <name type="common">Brown bryozoan</name>
    <name type="synonym">Sertularia neritina</name>
    <dbReference type="NCBI Taxonomy" id="10212"/>
    <lineage>
        <taxon>Eukaryota</taxon>
        <taxon>Metazoa</taxon>
        <taxon>Spiralia</taxon>
        <taxon>Lophotrochozoa</taxon>
        <taxon>Bryozoa</taxon>
        <taxon>Gymnolaemata</taxon>
        <taxon>Cheilostomatida</taxon>
        <taxon>Flustrina</taxon>
        <taxon>Buguloidea</taxon>
        <taxon>Bugulidae</taxon>
        <taxon>Bugula</taxon>
    </lineage>
</organism>
<dbReference type="AlphaFoldDB" id="A0A7J7J345"/>
<proteinExistence type="predicted"/>
<dbReference type="Proteomes" id="UP000593567">
    <property type="component" value="Unassembled WGS sequence"/>
</dbReference>
<gene>
    <name evidence="2" type="ORF">EB796_021082</name>
</gene>
<reference evidence="2" key="1">
    <citation type="submission" date="2020-06" db="EMBL/GenBank/DDBJ databases">
        <title>Draft genome of Bugula neritina, a colonial animal packing powerful symbionts and potential medicines.</title>
        <authorList>
            <person name="Rayko M."/>
        </authorList>
    </citation>
    <scope>NUCLEOTIDE SEQUENCE [LARGE SCALE GENOMIC DNA]</scope>
    <source>
        <strain evidence="2">Kwan_BN1</strain>
    </source>
</reference>
<evidence type="ECO:0000313" key="3">
    <source>
        <dbReference type="Proteomes" id="UP000593567"/>
    </source>
</evidence>
<protein>
    <submittedName>
        <fullName evidence="2">Uncharacterized protein</fullName>
    </submittedName>
</protein>
<feature type="region of interest" description="Disordered" evidence="1">
    <location>
        <begin position="91"/>
        <end position="121"/>
    </location>
</feature>
<comment type="caution">
    <text evidence="2">The sequence shown here is derived from an EMBL/GenBank/DDBJ whole genome shotgun (WGS) entry which is preliminary data.</text>
</comment>
<sequence>MNVAPLNHRVSTAAIPHAEVWTPTRPMIHDTLPLPATDPGSLRKLLLTGQRRRETAAMRQVWRVKRNKTAVSCSSVLGQYKHMLLAREEVKQPHSQVSSKKEEVNNEVKKDHGGCSDMPTLAGKVPTLKGNCDKSPLSAQSCKQLPKYYKDATHSNRKFVSSYRDDYIQKIGLVSLPKVPIQTLSADWWNEIQKKPVDRIAYTEPVNVITNRKKIKREIVGRFFIKSSTQTYFQVTVPKHLHTYNIHPEFDSEYQRCWID</sequence>
<accession>A0A7J7J345</accession>
<keyword evidence="3" id="KW-1185">Reference proteome</keyword>
<evidence type="ECO:0000313" key="2">
    <source>
        <dbReference type="EMBL" id="KAF6020612.1"/>
    </source>
</evidence>
<evidence type="ECO:0000256" key="1">
    <source>
        <dbReference type="SAM" id="MobiDB-lite"/>
    </source>
</evidence>
<name>A0A7J7J345_BUGNE</name>